<feature type="domain" description="DUF6534" evidence="2">
    <location>
        <begin position="170"/>
        <end position="240"/>
    </location>
</feature>
<dbReference type="PANTHER" id="PTHR40465">
    <property type="entry name" value="CHROMOSOME 1, WHOLE GENOME SHOTGUN SEQUENCE"/>
    <property type="match status" value="1"/>
</dbReference>
<keyword evidence="4" id="KW-1185">Reference proteome</keyword>
<feature type="transmembrane region" description="Helical" evidence="1">
    <location>
        <begin position="122"/>
        <end position="142"/>
    </location>
</feature>
<evidence type="ECO:0000313" key="3">
    <source>
        <dbReference type="EMBL" id="KAF7356263.1"/>
    </source>
</evidence>
<dbReference type="InterPro" id="IPR045339">
    <property type="entry name" value="DUF6534"/>
</dbReference>
<dbReference type="PANTHER" id="PTHR40465:SF1">
    <property type="entry name" value="DUF6534 DOMAIN-CONTAINING PROTEIN"/>
    <property type="match status" value="1"/>
</dbReference>
<feature type="transmembrane region" description="Helical" evidence="1">
    <location>
        <begin position="50"/>
        <end position="70"/>
    </location>
</feature>
<gene>
    <name evidence="3" type="ORF">MVEN_00957800</name>
</gene>
<dbReference type="OrthoDB" id="3231781at2759"/>
<protein>
    <submittedName>
        <fullName evidence="3">Saposin B-type domain-containing protein</fullName>
    </submittedName>
</protein>
<feature type="transmembrane region" description="Helical" evidence="1">
    <location>
        <begin position="90"/>
        <end position="110"/>
    </location>
</feature>
<organism evidence="3 4">
    <name type="scientific">Mycena venus</name>
    <dbReference type="NCBI Taxonomy" id="2733690"/>
    <lineage>
        <taxon>Eukaryota</taxon>
        <taxon>Fungi</taxon>
        <taxon>Dikarya</taxon>
        <taxon>Basidiomycota</taxon>
        <taxon>Agaricomycotina</taxon>
        <taxon>Agaricomycetes</taxon>
        <taxon>Agaricomycetidae</taxon>
        <taxon>Agaricales</taxon>
        <taxon>Marasmiineae</taxon>
        <taxon>Mycenaceae</taxon>
        <taxon>Mycena</taxon>
    </lineage>
</organism>
<keyword evidence="1" id="KW-1133">Transmembrane helix</keyword>
<proteinExistence type="predicted"/>
<keyword evidence="1" id="KW-0812">Transmembrane</keyword>
<name>A0A8H7D2F2_9AGAR</name>
<evidence type="ECO:0000313" key="4">
    <source>
        <dbReference type="Proteomes" id="UP000620124"/>
    </source>
</evidence>
<comment type="caution">
    <text evidence="3">The sequence shown here is derived from an EMBL/GenBank/DDBJ whole genome shotgun (WGS) entry which is preliminary data.</text>
</comment>
<dbReference type="EMBL" id="JACAZI010000007">
    <property type="protein sequence ID" value="KAF7356263.1"/>
    <property type="molecule type" value="Genomic_DNA"/>
</dbReference>
<accession>A0A8H7D2F2</accession>
<reference evidence="3" key="1">
    <citation type="submission" date="2020-05" db="EMBL/GenBank/DDBJ databases">
        <title>Mycena genomes resolve the evolution of fungal bioluminescence.</title>
        <authorList>
            <person name="Tsai I.J."/>
        </authorList>
    </citation>
    <scope>NUCLEOTIDE SEQUENCE</scope>
    <source>
        <strain evidence="3">CCC161011</strain>
    </source>
</reference>
<sequence>MASPPPLSLDGTLGEVQIALVLATWLFGIETLQTWNYYRDFPTDGKALKGLVAVIWFLELGHTIACWHSMYLVTVTFYGRPEHILSPPLSMVFVILLHAFIAIGVQTFFVYRVWVLSGKWPIPILCCFLNLLRLGCNVLLFVDLSKHRLYSRLTTDLRWEVILMDTINPAVDIIIAASLVYYLWGRRKSDFKQTNRMVDTIIVWTLERTLLTTATGIMQLVLYLARDDLSWLIFFLIQGKRMYPSEIDPHADEIHSVLKFNACIAEWENALPFCS</sequence>
<dbReference type="AlphaFoldDB" id="A0A8H7D2F2"/>
<evidence type="ECO:0000256" key="1">
    <source>
        <dbReference type="SAM" id="Phobius"/>
    </source>
</evidence>
<evidence type="ECO:0000259" key="2">
    <source>
        <dbReference type="Pfam" id="PF20152"/>
    </source>
</evidence>
<dbReference type="Proteomes" id="UP000620124">
    <property type="component" value="Unassembled WGS sequence"/>
</dbReference>
<feature type="transmembrane region" description="Helical" evidence="1">
    <location>
        <begin position="162"/>
        <end position="184"/>
    </location>
</feature>
<feature type="transmembrane region" description="Helical" evidence="1">
    <location>
        <begin position="16"/>
        <end position="38"/>
    </location>
</feature>
<dbReference type="Pfam" id="PF20152">
    <property type="entry name" value="DUF6534"/>
    <property type="match status" value="1"/>
</dbReference>
<keyword evidence="1" id="KW-0472">Membrane</keyword>